<evidence type="ECO:0000313" key="2">
    <source>
        <dbReference type="Proteomes" id="UP001057402"/>
    </source>
</evidence>
<gene>
    <name evidence="1" type="ORF">MLD38_027665</name>
</gene>
<reference evidence="2" key="1">
    <citation type="journal article" date="2023" name="Front. Plant Sci.">
        <title>Chromosomal-level genome assembly of Melastoma candidum provides insights into trichome evolution.</title>
        <authorList>
            <person name="Zhong Y."/>
            <person name="Wu W."/>
            <person name="Sun C."/>
            <person name="Zou P."/>
            <person name="Liu Y."/>
            <person name="Dai S."/>
            <person name="Zhou R."/>
        </authorList>
    </citation>
    <scope>NUCLEOTIDE SEQUENCE [LARGE SCALE GENOMIC DNA]</scope>
</reference>
<evidence type="ECO:0000313" key="1">
    <source>
        <dbReference type="EMBL" id="KAI4343127.1"/>
    </source>
</evidence>
<sequence>MQTNAHGNPRSTSTSPVAFRSTVSSSWLTDYTVTQGNASSHPCSCDCVVVCDHYHQTMKMGTGGGRSEMYFVFMDYDPEYKRLRSARSKRGAYELDEYVSKKHDDLLASVLEPGSYKKTLSLVIVDCFAVEISEDQARMLRSAKGVRMVEKNQEVV</sequence>
<accession>A0ACB9P543</accession>
<dbReference type="Proteomes" id="UP001057402">
    <property type="component" value="Chromosome 7"/>
</dbReference>
<organism evidence="1 2">
    <name type="scientific">Melastoma candidum</name>
    <dbReference type="NCBI Taxonomy" id="119954"/>
    <lineage>
        <taxon>Eukaryota</taxon>
        <taxon>Viridiplantae</taxon>
        <taxon>Streptophyta</taxon>
        <taxon>Embryophyta</taxon>
        <taxon>Tracheophyta</taxon>
        <taxon>Spermatophyta</taxon>
        <taxon>Magnoliopsida</taxon>
        <taxon>eudicotyledons</taxon>
        <taxon>Gunneridae</taxon>
        <taxon>Pentapetalae</taxon>
        <taxon>rosids</taxon>
        <taxon>malvids</taxon>
        <taxon>Myrtales</taxon>
        <taxon>Melastomataceae</taxon>
        <taxon>Melastomatoideae</taxon>
        <taxon>Melastomateae</taxon>
        <taxon>Melastoma</taxon>
    </lineage>
</organism>
<comment type="caution">
    <text evidence="1">The sequence shown here is derived from an EMBL/GenBank/DDBJ whole genome shotgun (WGS) entry which is preliminary data.</text>
</comment>
<name>A0ACB9P543_9MYRT</name>
<protein>
    <submittedName>
        <fullName evidence="1">Uncharacterized protein</fullName>
    </submittedName>
</protein>
<keyword evidence="2" id="KW-1185">Reference proteome</keyword>
<dbReference type="EMBL" id="CM042886">
    <property type="protein sequence ID" value="KAI4343127.1"/>
    <property type="molecule type" value="Genomic_DNA"/>
</dbReference>
<proteinExistence type="predicted"/>